<feature type="transmembrane region" description="Helical" evidence="5">
    <location>
        <begin position="73"/>
        <end position="97"/>
    </location>
</feature>
<comment type="subcellular location">
    <subcellularLocation>
        <location evidence="1">Endomembrane system</location>
        <topology evidence="1">Multi-pass membrane protein</topology>
    </subcellularLocation>
</comment>
<accession>A0A1H5RDW2</accession>
<name>A0A1H5RDW2_9PSEU</name>
<dbReference type="AlphaFoldDB" id="A0A1H5RDW2"/>
<reference evidence="8" key="1">
    <citation type="submission" date="2016-10" db="EMBL/GenBank/DDBJ databases">
        <authorList>
            <person name="Varghese N."/>
            <person name="Submissions S."/>
        </authorList>
    </citation>
    <scope>NUCLEOTIDE SEQUENCE [LARGE SCALE GENOMIC DNA]</scope>
    <source>
        <strain evidence="8">DSM 44654</strain>
    </source>
</reference>
<keyword evidence="8" id="KW-1185">Reference proteome</keyword>
<evidence type="ECO:0000256" key="4">
    <source>
        <dbReference type="ARBA" id="ARBA00023136"/>
    </source>
</evidence>
<evidence type="ECO:0000256" key="1">
    <source>
        <dbReference type="ARBA" id="ARBA00004127"/>
    </source>
</evidence>
<organism evidence="7 8">
    <name type="scientific">Amycolatopsis pretoriensis</name>
    <dbReference type="NCBI Taxonomy" id="218821"/>
    <lineage>
        <taxon>Bacteria</taxon>
        <taxon>Bacillati</taxon>
        <taxon>Actinomycetota</taxon>
        <taxon>Actinomycetes</taxon>
        <taxon>Pseudonocardiales</taxon>
        <taxon>Pseudonocardiaceae</taxon>
        <taxon>Amycolatopsis</taxon>
    </lineage>
</organism>
<evidence type="ECO:0000313" key="7">
    <source>
        <dbReference type="EMBL" id="SEF35697.1"/>
    </source>
</evidence>
<evidence type="ECO:0000256" key="2">
    <source>
        <dbReference type="ARBA" id="ARBA00022692"/>
    </source>
</evidence>
<sequence length="98" mass="9931">MTSPGGAQAERTGLAWRRTALASAACTVLLLHSAAQRHWGVSLVPVVLAAVTSALLAGVGARRERALRTEKPAAMSPILPAVASLAVTVTAASVAVLH</sequence>
<keyword evidence="2 5" id="KW-0812">Transmembrane</keyword>
<evidence type="ECO:0000259" key="6">
    <source>
        <dbReference type="Pfam" id="PF02656"/>
    </source>
</evidence>
<feature type="transmembrane region" description="Helical" evidence="5">
    <location>
        <begin position="39"/>
        <end position="61"/>
    </location>
</feature>
<dbReference type="InterPro" id="IPR003807">
    <property type="entry name" value="DUF202"/>
</dbReference>
<dbReference type="Pfam" id="PF02656">
    <property type="entry name" value="DUF202"/>
    <property type="match status" value="1"/>
</dbReference>
<dbReference type="Proteomes" id="UP000198878">
    <property type="component" value="Unassembled WGS sequence"/>
</dbReference>
<evidence type="ECO:0000313" key="8">
    <source>
        <dbReference type="Proteomes" id="UP000198878"/>
    </source>
</evidence>
<proteinExistence type="predicted"/>
<protein>
    <recommendedName>
        <fullName evidence="6">DUF202 domain-containing protein</fullName>
    </recommendedName>
</protein>
<keyword evidence="4 5" id="KW-0472">Membrane</keyword>
<dbReference type="GO" id="GO:0012505">
    <property type="term" value="C:endomembrane system"/>
    <property type="evidence" value="ECO:0007669"/>
    <property type="project" value="UniProtKB-SubCell"/>
</dbReference>
<feature type="domain" description="DUF202" evidence="6">
    <location>
        <begin position="6"/>
        <end position="63"/>
    </location>
</feature>
<dbReference type="EMBL" id="FNUJ01000008">
    <property type="protein sequence ID" value="SEF35697.1"/>
    <property type="molecule type" value="Genomic_DNA"/>
</dbReference>
<keyword evidence="3 5" id="KW-1133">Transmembrane helix</keyword>
<dbReference type="RefSeq" id="WP_086674972.1">
    <property type="nucleotide sequence ID" value="NZ_FNUJ01000008.1"/>
</dbReference>
<evidence type="ECO:0000256" key="5">
    <source>
        <dbReference type="SAM" id="Phobius"/>
    </source>
</evidence>
<gene>
    <name evidence="7" type="ORF">SAMN05421837_108290</name>
</gene>
<dbReference type="OrthoDB" id="3701077at2"/>
<evidence type="ECO:0000256" key="3">
    <source>
        <dbReference type="ARBA" id="ARBA00022989"/>
    </source>
</evidence>